<dbReference type="InterPro" id="IPR017945">
    <property type="entry name" value="DHBP_synth_RibB-like_a/b_dom"/>
</dbReference>
<comment type="caution">
    <text evidence="12">The sequence shown here is derived from an EMBL/GenBank/DDBJ whole genome shotgun (WGS) entry which is preliminary data.</text>
</comment>
<comment type="similarity">
    <text evidence="5">In the C-terminal section; belongs to the GTP cyclohydrolase II family.</text>
</comment>
<feature type="binding site" evidence="10">
    <location>
        <begin position="142"/>
        <end position="146"/>
    </location>
    <ligand>
        <name>D-ribulose 5-phosphate</name>
        <dbReference type="ChEBI" id="CHEBI:58121"/>
    </ligand>
</feature>
<dbReference type="Pfam" id="PF00926">
    <property type="entry name" value="DHBP_synthase"/>
    <property type="match status" value="1"/>
</dbReference>
<feature type="domain" description="GTP cyclohydrolase II" evidence="11">
    <location>
        <begin position="211"/>
        <end position="360"/>
    </location>
</feature>
<feature type="site" description="Essential for catalytic activity" evidence="10">
    <location>
        <position position="166"/>
    </location>
</feature>
<evidence type="ECO:0000256" key="1">
    <source>
        <dbReference type="ARBA" id="ARBA00000141"/>
    </source>
</evidence>
<dbReference type="EMBL" id="BSNI01000002">
    <property type="protein sequence ID" value="GLQ17851.1"/>
    <property type="molecule type" value="Genomic_DNA"/>
</dbReference>
<evidence type="ECO:0000256" key="7">
    <source>
        <dbReference type="ARBA" id="ARBA00018836"/>
    </source>
</evidence>
<gene>
    <name evidence="10 12" type="primary">ribB</name>
    <name evidence="12" type="ORF">GCM10007879_21000</name>
</gene>
<dbReference type="NCBIfam" id="TIGR00506">
    <property type="entry name" value="ribB"/>
    <property type="match status" value="1"/>
</dbReference>
<keyword evidence="10" id="KW-0460">Magnesium</keyword>
<feature type="binding site" evidence="10">
    <location>
        <position position="30"/>
    </location>
    <ligand>
        <name>Mg(2+)</name>
        <dbReference type="ChEBI" id="CHEBI:18420"/>
        <label>1</label>
    </ligand>
</feature>
<comment type="catalytic activity">
    <reaction evidence="1 10">
        <text>D-ribulose 5-phosphate = (2S)-2-hydroxy-3-oxobutyl phosphate + formate + H(+)</text>
        <dbReference type="Rhea" id="RHEA:18457"/>
        <dbReference type="ChEBI" id="CHEBI:15378"/>
        <dbReference type="ChEBI" id="CHEBI:15740"/>
        <dbReference type="ChEBI" id="CHEBI:58121"/>
        <dbReference type="ChEBI" id="CHEBI:58830"/>
        <dbReference type="EC" id="4.1.99.12"/>
    </reaction>
</comment>
<feature type="site" description="Essential for catalytic activity" evidence="10">
    <location>
        <position position="128"/>
    </location>
</feature>
<keyword evidence="10" id="KW-0456">Lyase</keyword>
<dbReference type="InterPro" id="IPR036144">
    <property type="entry name" value="RibA-like_sf"/>
</dbReference>
<sequence length="365" mass="39289">MNELDQRVEAAIAAIAAGEMVVVTDDDDRENEGDLVMAAAAATPEKMAFIIRNTCGIVCAPVTQEIAQKLHLDPMVASNNAPLGTAFTITVDVKHGTTTGISAEDRTATVRALANDNVGASDFARPGHVFPLVAKKGGVLLRSGHTEAAVDLCRLADQPEVGVICELVNDDGTVKRGDQVKEFAEEHNLVLVSVADLIAYRQRREKLVGRVATFPIDTVAGRATAFAYKTPFDRVEHLAVVFGDVESGEDIPVRFQRENILTDVFGDAEALNSSVRELAGIGHGILVYLREGSTGVAASSSKHQREDEDHASALDREEEWREIGLGAQILKDLGVRSIKLQATKNRHYVGLDGFGLKISEIKISD</sequence>
<comment type="similarity">
    <text evidence="10">Belongs to the DHBP synthase family.</text>
</comment>
<evidence type="ECO:0000256" key="4">
    <source>
        <dbReference type="ARBA" id="ARBA00005520"/>
    </source>
</evidence>
<evidence type="ECO:0000256" key="10">
    <source>
        <dbReference type="HAMAP-Rule" id="MF_00180"/>
    </source>
</evidence>
<evidence type="ECO:0000256" key="2">
    <source>
        <dbReference type="ARBA" id="ARBA00002284"/>
    </source>
</evidence>
<dbReference type="SUPFAM" id="SSF55821">
    <property type="entry name" value="YrdC/RibB"/>
    <property type="match status" value="1"/>
</dbReference>
<keyword evidence="8 10" id="KW-0686">Riboflavin biosynthesis</keyword>
<feature type="binding site" evidence="10">
    <location>
        <position position="30"/>
    </location>
    <ligand>
        <name>Mg(2+)</name>
        <dbReference type="ChEBI" id="CHEBI:18420"/>
        <label>2</label>
    </ligand>
</feature>
<name>A0ABQ5URX1_9HYPH</name>
<comment type="cofactor">
    <cofactor evidence="10">
        <name>Mg(2+)</name>
        <dbReference type="ChEBI" id="CHEBI:18420"/>
    </cofactor>
    <cofactor evidence="10">
        <name>Mn(2+)</name>
        <dbReference type="ChEBI" id="CHEBI:29035"/>
    </cofactor>
    <text evidence="10">Binds 2 divalent metal cations per subunit. Magnesium or manganese.</text>
</comment>
<comment type="function">
    <text evidence="2 10">Catalyzes the conversion of D-ribulose 5-phosphate to formate and 3,4-dihydroxy-2-butanone 4-phosphate.</text>
</comment>
<protein>
    <recommendedName>
        <fullName evidence="7 10">3,4-dihydroxy-2-butanone 4-phosphate synthase</fullName>
        <shortName evidence="10">DHBP synthase</shortName>
        <ecNumber evidence="6 10">4.1.99.12</ecNumber>
    </recommendedName>
</protein>
<keyword evidence="9 10" id="KW-0479">Metal-binding</keyword>
<evidence type="ECO:0000313" key="13">
    <source>
        <dbReference type="Proteomes" id="UP001161405"/>
    </source>
</evidence>
<evidence type="ECO:0000256" key="3">
    <source>
        <dbReference type="ARBA" id="ARBA00004904"/>
    </source>
</evidence>
<proteinExistence type="inferred from homology"/>
<dbReference type="Proteomes" id="UP001161405">
    <property type="component" value="Unassembled WGS sequence"/>
</dbReference>
<dbReference type="PANTHER" id="PTHR21327">
    <property type="entry name" value="GTP CYCLOHYDROLASE II-RELATED"/>
    <property type="match status" value="1"/>
</dbReference>
<dbReference type="InterPro" id="IPR032677">
    <property type="entry name" value="GTP_cyclohydro_II"/>
</dbReference>
<organism evidence="12 13">
    <name type="scientific">Maritalea porphyrae</name>
    <dbReference type="NCBI Taxonomy" id="880732"/>
    <lineage>
        <taxon>Bacteria</taxon>
        <taxon>Pseudomonadati</taxon>
        <taxon>Pseudomonadota</taxon>
        <taxon>Alphaproteobacteria</taxon>
        <taxon>Hyphomicrobiales</taxon>
        <taxon>Devosiaceae</taxon>
        <taxon>Maritalea</taxon>
    </lineage>
</organism>
<comment type="similarity">
    <text evidence="4">In the N-terminal section; belongs to the DHBP synthase family.</text>
</comment>
<accession>A0ABQ5URX1</accession>
<feature type="binding site" evidence="10">
    <location>
        <position position="34"/>
    </location>
    <ligand>
        <name>D-ribulose 5-phosphate</name>
        <dbReference type="ChEBI" id="CHEBI:58121"/>
    </ligand>
</feature>
<dbReference type="RefSeq" id="WP_284364303.1">
    <property type="nucleotide sequence ID" value="NZ_BSNI01000002.1"/>
</dbReference>
<dbReference type="Pfam" id="PF00925">
    <property type="entry name" value="GTP_cyclohydro2"/>
    <property type="match status" value="1"/>
</dbReference>
<dbReference type="Gene3D" id="3.40.50.10990">
    <property type="entry name" value="GTP cyclohydrolase II"/>
    <property type="match status" value="1"/>
</dbReference>
<dbReference type="PANTHER" id="PTHR21327:SF18">
    <property type="entry name" value="3,4-DIHYDROXY-2-BUTANONE 4-PHOSPHATE SYNTHASE"/>
    <property type="match status" value="1"/>
</dbReference>
<evidence type="ECO:0000313" key="12">
    <source>
        <dbReference type="EMBL" id="GLQ17851.1"/>
    </source>
</evidence>
<comment type="subunit">
    <text evidence="10">Homodimer.</text>
</comment>
<feature type="binding site" evidence="10">
    <location>
        <position position="145"/>
    </location>
    <ligand>
        <name>Mg(2+)</name>
        <dbReference type="ChEBI" id="CHEBI:18420"/>
        <label>2</label>
    </ligand>
</feature>
<comment type="pathway">
    <text evidence="3 10">Cofactor biosynthesis; riboflavin biosynthesis; 2-hydroxy-3-oxobutyl phosphate from D-ribulose 5-phosphate: step 1/1.</text>
</comment>
<keyword evidence="13" id="KW-1185">Reference proteome</keyword>
<evidence type="ECO:0000256" key="8">
    <source>
        <dbReference type="ARBA" id="ARBA00022619"/>
    </source>
</evidence>
<evidence type="ECO:0000259" key="11">
    <source>
        <dbReference type="Pfam" id="PF00925"/>
    </source>
</evidence>
<dbReference type="EC" id="4.1.99.12" evidence="6 10"/>
<dbReference type="Gene3D" id="3.90.870.10">
    <property type="entry name" value="DHBP synthase"/>
    <property type="match status" value="1"/>
</dbReference>
<evidence type="ECO:0000256" key="5">
    <source>
        <dbReference type="ARBA" id="ARBA00008976"/>
    </source>
</evidence>
<reference evidence="12" key="1">
    <citation type="journal article" date="2014" name="Int. J. Syst. Evol. Microbiol.">
        <title>Complete genome of a new Firmicutes species belonging to the dominant human colonic microbiota ('Ruminococcus bicirculans') reveals two chromosomes and a selective capacity to utilize plant glucans.</title>
        <authorList>
            <consortium name="NISC Comparative Sequencing Program"/>
            <person name="Wegmann U."/>
            <person name="Louis P."/>
            <person name="Goesmann A."/>
            <person name="Henrissat B."/>
            <person name="Duncan S.H."/>
            <person name="Flint H.J."/>
        </authorList>
    </citation>
    <scope>NUCLEOTIDE SEQUENCE</scope>
    <source>
        <strain evidence="12">NBRC 107169</strain>
    </source>
</reference>
<evidence type="ECO:0000256" key="6">
    <source>
        <dbReference type="ARBA" id="ARBA00012153"/>
    </source>
</evidence>
<dbReference type="SUPFAM" id="SSF142695">
    <property type="entry name" value="RibA-like"/>
    <property type="match status" value="1"/>
</dbReference>
<dbReference type="PIRSF" id="PIRSF001259">
    <property type="entry name" value="RibA"/>
    <property type="match status" value="1"/>
</dbReference>
<keyword evidence="10" id="KW-0464">Manganese</keyword>
<dbReference type="InterPro" id="IPR000422">
    <property type="entry name" value="DHBP_synthase_RibB"/>
</dbReference>
<evidence type="ECO:0000256" key="9">
    <source>
        <dbReference type="ARBA" id="ARBA00022723"/>
    </source>
</evidence>
<feature type="binding site" evidence="10">
    <location>
        <begin position="29"/>
        <end position="30"/>
    </location>
    <ligand>
        <name>D-ribulose 5-phosphate</name>
        <dbReference type="ChEBI" id="CHEBI:58121"/>
    </ligand>
</feature>
<dbReference type="HAMAP" id="MF_00180">
    <property type="entry name" value="RibB"/>
    <property type="match status" value="1"/>
</dbReference>
<reference evidence="12" key="2">
    <citation type="submission" date="2023-01" db="EMBL/GenBank/DDBJ databases">
        <title>Draft genome sequence of Maritalea porphyrae strain NBRC 107169.</title>
        <authorList>
            <person name="Sun Q."/>
            <person name="Mori K."/>
        </authorList>
    </citation>
    <scope>NUCLEOTIDE SEQUENCE</scope>
    <source>
        <strain evidence="12">NBRC 107169</strain>
    </source>
</reference>